<dbReference type="EMBL" id="CAJNOK010031826">
    <property type="protein sequence ID" value="CAF1476813.1"/>
    <property type="molecule type" value="Genomic_DNA"/>
</dbReference>
<evidence type="ECO:0000313" key="1">
    <source>
        <dbReference type="EMBL" id="CAF1476813.1"/>
    </source>
</evidence>
<dbReference type="AlphaFoldDB" id="A0A8S2FI83"/>
<organism evidence="1 3">
    <name type="scientific">Didymodactylos carnosus</name>
    <dbReference type="NCBI Taxonomy" id="1234261"/>
    <lineage>
        <taxon>Eukaryota</taxon>
        <taxon>Metazoa</taxon>
        <taxon>Spiralia</taxon>
        <taxon>Gnathifera</taxon>
        <taxon>Rotifera</taxon>
        <taxon>Eurotatoria</taxon>
        <taxon>Bdelloidea</taxon>
        <taxon>Philodinida</taxon>
        <taxon>Philodinidae</taxon>
        <taxon>Didymodactylos</taxon>
    </lineage>
</organism>
<comment type="caution">
    <text evidence="1">The sequence shown here is derived from an EMBL/GenBank/DDBJ whole genome shotgun (WGS) entry which is preliminary data.</text>
</comment>
<evidence type="ECO:0000313" key="2">
    <source>
        <dbReference type="EMBL" id="CAF4267744.1"/>
    </source>
</evidence>
<protein>
    <submittedName>
        <fullName evidence="1">Uncharacterized protein</fullName>
    </submittedName>
</protein>
<dbReference type="EMBL" id="CAJOBA010053726">
    <property type="protein sequence ID" value="CAF4267744.1"/>
    <property type="molecule type" value="Genomic_DNA"/>
</dbReference>
<sequence length="118" mass="13516">MLILKIYYDYYCQGANSLLLLNELLEILQVNIEFSAEESQVFRILLKPVEHMIGYNDEEQNYLNELFKIDCTAEDELSIRHSLVNLISMIILGDPGSSNVSKFSKSNILSNLSKIIII</sequence>
<evidence type="ECO:0000313" key="3">
    <source>
        <dbReference type="Proteomes" id="UP000677228"/>
    </source>
</evidence>
<accession>A0A8S2FI83</accession>
<dbReference type="Proteomes" id="UP000677228">
    <property type="component" value="Unassembled WGS sequence"/>
</dbReference>
<name>A0A8S2FI83_9BILA</name>
<gene>
    <name evidence="1" type="ORF">OVA965_LOCUS35891</name>
    <name evidence="2" type="ORF">TMI583_LOCUS36869</name>
</gene>
<reference evidence="1" key="1">
    <citation type="submission" date="2021-02" db="EMBL/GenBank/DDBJ databases">
        <authorList>
            <person name="Nowell W R."/>
        </authorList>
    </citation>
    <scope>NUCLEOTIDE SEQUENCE</scope>
</reference>
<proteinExistence type="predicted"/>
<dbReference type="Proteomes" id="UP000682733">
    <property type="component" value="Unassembled WGS sequence"/>
</dbReference>